<evidence type="ECO:0008006" key="5">
    <source>
        <dbReference type="Google" id="ProtNLM"/>
    </source>
</evidence>
<dbReference type="eggNOG" id="ENOG502TCP5">
    <property type="taxonomic scope" value="Eukaryota"/>
</dbReference>
<keyword evidence="2" id="KW-0732">Signal</keyword>
<evidence type="ECO:0000256" key="2">
    <source>
        <dbReference type="SAM" id="SignalP"/>
    </source>
</evidence>
<dbReference type="AlphaFoldDB" id="A0A0P9C269"/>
<protein>
    <recommendedName>
        <fullName evidence="5">VM domain-containing protein</fullName>
    </recommendedName>
</protein>
<sequence length="177" mass="18954">MLTSYHLAAILGLLLGCFLLQDMAAARVYHQGTNHRRPNATASYTPAQTFNPGHKAHNNFSRPNPISAQTYQPGYPTNNFTRVALTPNWSAPAPAPSGWAPQGAPTYNAPPLLPTSGFWANNNTYPSGWVQAPGQVGNPAYGLGKPNATASYYPGYNQTYPAGRRAPGPNPYANLSI</sequence>
<dbReference type="EMBL" id="CH902618">
    <property type="protein sequence ID" value="KPU77758.1"/>
    <property type="molecule type" value="Genomic_DNA"/>
</dbReference>
<name>A0A0P9C269_DROAN</name>
<dbReference type="OrthoDB" id="7850297at2759"/>
<feature type="region of interest" description="Disordered" evidence="1">
    <location>
        <begin position="35"/>
        <end position="63"/>
    </location>
</feature>
<dbReference type="InParanoid" id="A0A0P9C269"/>
<accession>A0A0P9C269</accession>
<evidence type="ECO:0000313" key="3">
    <source>
        <dbReference type="EMBL" id="KPU77758.1"/>
    </source>
</evidence>
<feature type="chain" id="PRO_5006155717" description="VM domain-containing protein" evidence="2">
    <location>
        <begin position="26"/>
        <end position="177"/>
    </location>
</feature>
<dbReference type="Proteomes" id="UP000007801">
    <property type="component" value="Unassembled WGS sequence"/>
</dbReference>
<organism evidence="3 4">
    <name type="scientific">Drosophila ananassae</name>
    <name type="common">Fruit fly</name>
    <dbReference type="NCBI Taxonomy" id="7217"/>
    <lineage>
        <taxon>Eukaryota</taxon>
        <taxon>Metazoa</taxon>
        <taxon>Ecdysozoa</taxon>
        <taxon>Arthropoda</taxon>
        <taxon>Hexapoda</taxon>
        <taxon>Insecta</taxon>
        <taxon>Pterygota</taxon>
        <taxon>Neoptera</taxon>
        <taxon>Endopterygota</taxon>
        <taxon>Diptera</taxon>
        <taxon>Brachycera</taxon>
        <taxon>Muscomorpha</taxon>
        <taxon>Ephydroidea</taxon>
        <taxon>Drosophilidae</taxon>
        <taxon>Drosophila</taxon>
        <taxon>Sophophora</taxon>
    </lineage>
</organism>
<evidence type="ECO:0000313" key="4">
    <source>
        <dbReference type="Proteomes" id="UP000007801"/>
    </source>
</evidence>
<evidence type="ECO:0000256" key="1">
    <source>
        <dbReference type="SAM" id="MobiDB-lite"/>
    </source>
</evidence>
<keyword evidence="4" id="KW-1185">Reference proteome</keyword>
<feature type="compositionally biased region" description="Polar residues" evidence="1">
    <location>
        <begin position="40"/>
        <end position="51"/>
    </location>
</feature>
<gene>
    <name evidence="3" type="primary">Dana\GF27313</name>
    <name evidence="3" type="ORF">GF27313</name>
</gene>
<reference evidence="3 4" key="1">
    <citation type="journal article" date="2007" name="Nature">
        <title>Evolution of genes and genomes on the Drosophila phylogeny.</title>
        <authorList>
            <consortium name="Drosophila 12 Genomes Consortium"/>
            <person name="Clark A.G."/>
            <person name="Eisen M.B."/>
            <person name="Smith D.R."/>
            <person name="Bergman C.M."/>
            <person name="Oliver B."/>
            <person name="Markow T.A."/>
            <person name="Kaufman T.C."/>
            <person name="Kellis M."/>
            <person name="Gelbart W."/>
            <person name="Iyer V.N."/>
            <person name="Pollard D.A."/>
            <person name="Sackton T.B."/>
            <person name="Larracuente A.M."/>
            <person name="Singh N.D."/>
            <person name="Abad J.P."/>
            <person name="Abt D.N."/>
            <person name="Adryan B."/>
            <person name="Aguade M."/>
            <person name="Akashi H."/>
            <person name="Anderson W.W."/>
            <person name="Aquadro C.F."/>
            <person name="Ardell D.H."/>
            <person name="Arguello R."/>
            <person name="Artieri C.G."/>
            <person name="Barbash D.A."/>
            <person name="Barker D."/>
            <person name="Barsanti P."/>
            <person name="Batterham P."/>
            <person name="Batzoglou S."/>
            <person name="Begun D."/>
            <person name="Bhutkar A."/>
            <person name="Blanco E."/>
            <person name="Bosak S.A."/>
            <person name="Bradley R.K."/>
            <person name="Brand A.D."/>
            <person name="Brent M.R."/>
            <person name="Brooks A.N."/>
            <person name="Brown R.H."/>
            <person name="Butlin R.K."/>
            <person name="Caggese C."/>
            <person name="Calvi B.R."/>
            <person name="Bernardo de Carvalho A."/>
            <person name="Caspi A."/>
            <person name="Castrezana S."/>
            <person name="Celniker S.E."/>
            <person name="Chang J.L."/>
            <person name="Chapple C."/>
            <person name="Chatterji S."/>
            <person name="Chinwalla A."/>
            <person name="Civetta A."/>
            <person name="Clifton S.W."/>
            <person name="Comeron J.M."/>
            <person name="Costello J.C."/>
            <person name="Coyne J.A."/>
            <person name="Daub J."/>
            <person name="David R.G."/>
            <person name="Delcher A.L."/>
            <person name="Delehaunty K."/>
            <person name="Do C.B."/>
            <person name="Ebling H."/>
            <person name="Edwards K."/>
            <person name="Eickbush T."/>
            <person name="Evans J.D."/>
            <person name="Filipski A."/>
            <person name="Findeiss S."/>
            <person name="Freyhult E."/>
            <person name="Fulton L."/>
            <person name="Fulton R."/>
            <person name="Garcia A.C."/>
            <person name="Gardiner A."/>
            <person name="Garfield D.A."/>
            <person name="Garvin B.E."/>
            <person name="Gibson G."/>
            <person name="Gilbert D."/>
            <person name="Gnerre S."/>
            <person name="Godfrey J."/>
            <person name="Good R."/>
            <person name="Gotea V."/>
            <person name="Gravely B."/>
            <person name="Greenberg A.J."/>
            <person name="Griffiths-Jones S."/>
            <person name="Gross S."/>
            <person name="Guigo R."/>
            <person name="Gustafson E.A."/>
            <person name="Haerty W."/>
            <person name="Hahn M.W."/>
            <person name="Halligan D.L."/>
            <person name="Halpern A.L."/>
            <person name="Halter G.M."/>
            <person name="Han M.V."/>
            <person name="Heger A."/>
            <person name="Hillier L."/>
            <person name="Hinrichs A.S."/>
            <person name="Holmes I."/>
            <person name="Hoskins R.A."/>
            <person name="Hubisz M.J."/>
            <person name="Hultmark D."/>
            <person name="Huntley M.A."/>
            <person name="Jaffe D.B."/>
            <person name="Jagadeeshan S."/>
            <person name="Jeck W.R."/>
            <person name="Johnson J."/>
            <person name="Jones C.D."/>
            <person name="Jordan W.C."/>
            <person name="Karpen G.H."/>
            <person name="Kataoka E."/>
            <person name="Keightley P.D."/>
            <person name="Kheradpour P."/>
            <person name="Kirkness E.F."/>
            <person name="Koerich L.B."/>
            <person name="Kristiansen K."/>
            <person name="Kudrna D."/>
            <person name="Kulathinal R.J."/>
            <person name="Kumar S."/>
            <person name="Kwok R."/>
            <person name="Lander E."/>
            <person name="Langley C.H."/>
            <person name="Lapoint R."/>
            <person name="Lazzaro B.P."/>
            <person name="Lee S.J."/>
            <person name="Levesque L."/>
            <person name="Li R."/>
            <person name="Lin C.F."/>
            <person name="Lin M.F."/>
            <person name="Lindblad-Toh K."/>
            <person name="Llopart A."/>
            <person name="Long M."/>
            <person name="Low L."/>
            <person name="Lozovsky E."/>
            <person name="Lu J."/>
            <person name="Luo M."/>
            <person name="Machado C.A."/>
            <person name="Makalowski W."/>
            <person name="Marzo M."/>
            <person name="Matsuda M."/>
            <person name="Matzkin L."/>
            <person name="McAllister B."/>
            <person name="McBride C.S."/>
            <person name="McKernan B."/>
            <person name="McKernan K."/>
            <person name="Mendez-Lago M."/>
            <person name="Minx P."/>
            <person name="Mollenhauer M.U."/>
            <person name="Montooth K."/>
            <person name="Mount S.M."/>
            <person name="Mu X."/>
            <person name="Myers E."/>
            <person name="Negre B."/>
            <person name="Newfeld S."/>
            <person name="Nielsen R."/>
            <person name="Noor M.A."/>
            <person name="O'Grady P."/>
            <person name="Pachter L."/>
            <person name="Papaceit M."/>
            <person name="Parisi M.J."/>
            <person name="Parisi M."/>
            <person name="Parts L."/>
            <person name="Pedersen J.S."/>
            <person name="Pesole G."/>
            <person name="Phillippy A.M."/>
            <person name="Ponting C.P."/>
            <person name="Pop M."/>
            <person name="Porcelli D."/>
            <person name="Powell J.R."/>
            <person name="Prohaska S."/>
            <person name="Pruitt K."/>
            <person name="Puig M."/>
            <person name="Quesneville H."/>
            <person name="Ram K.R."/>
            <person name="Rand D."/>
            <person name="Rasmussen M.D."/>
            <person name="Reed L.K."/>
            <person name="Reenan R."/>
            <person name="Reily A."/>
            <person name="Remington K.A."/>
            <person name="Rieger T.T."/>
            <person name="Ritchie M.G."/>
            <person name="Robin C."/>
            <person name="Rogers Y.H."/>
            <person name="Rohde C."/>
            <person name="Rozas J."/>
            <person name="Rubenfield M.J."/>
            <person name="Ruiz A."/>
            <person name="Russo S."/>
            <person name="Salzberg S.L."/>
            <person name="Sanchez-Gracia A."/>
            <person name="Saranga D.J."/>
            <person name="Sato H."/>
            <person name="Schaeffer S.W."/>
            <person name="Schatz M.C."/>
            <person name="Schlenke T."/>
            <person name="Schwartz R."/>
            <person name="Segarra C."/>
            <person name="Singh R.S."/>
            <person name="Sirot L."/>
            <person name="Sirota M."/>
            <person name="Sisneros N.B."/>
            <person name="Smith C.D."/>
            <person name="Smith T.F."/>
            <person name="Spieth J."/>
            <person name="Stage D.E."/>
            <person name="Stark A."/>
            <person name="Stephan W."/>
            <person name="Strausberg R.L."/>
            <person name="Strempel S."/>
            <person name="Sturgill D."/>
            <person name="Sutton G."/>
            <person name="Sutton G.G."/>
            <person name="Tao W."/>
            <person name="Teichmann S."/>
            <person name="Tobari Y.N."/>
            <person name="Tomimura Y."/>
            <person name="Tsolas J.M."/>
            <person name="Valente V.L."/>
            <person name="Venter E."/>
            <person name="Venter J.C."/>
            <person name="Vicario S."/>
            <person name="Vieira F.G."/>
            <person name="Vilella A.J."/>
            <person name="Villasante A."/>
            <person name="Walenz B."/>
            <person name="Wang J."/>
            <person name="Wasserman M."/>
            <person name="Watts T."/>
            <person name="Wilson D."/>
            <person name="Wilson R.K."/>
            <person name="Wing R.A."/>
            <person name="Wolfner M.F."/>
            <person name="Wong A."/>
            <person name="Wong G.K."/>
            <person name="Wu C.I."/>
            <person name="Wu G."/>
            <person name="Yamamoto D."/>
            <person name="Yang H.P."/>
            <person name="Yang S.P."/>
            <person name="Yorke J.A."/>
            <person name="Yoshida K."/>
            <person name="Zdobnov E."/>
            <person name="Zhang P."/>
            <person name="Zhang Y."/>
            <person name="Zimin A.V."/>
            <person name="Baldwin J."/>
            <person name="Abdouelleil A."/>
            <person name="Abdulkadir J."/>
            <person name="Abebe A."/>
            <person name="Abera B."/>
            <person name="Abreu J."/>
            <person name="Acer S.C."/>
            <person name="Aftuck L."/>
            <person name="Alexander A."/>
            <person name="An P."/>
            <person name="Anderson E."/>
            <person name="Anderson S."/>
            <person name="Arachi H."/>
            <person name="Azer M."/>
            <person name="Bachantsang P."/>
            <person name="Barry A."/>
            <person name="Bayul T."/>
            <person name="Berlin A."/>
            <person name="Bessette D."/>
            <person name="Bloom T."/>
            <person name="Blye J."/>
            <person name="Boguslavskiy L."/>
            <person name="Bonnet C."/>
            <person name="Boukhgalter B."/>
            <person name="Bourzgui I."/>
            <person name="Brown A."/>
            <person name="Cahill P."/>
            <person name="Channer S."/>
            <person name="Cheshatsang Y."/>
            <person name="Chuda L."/>
            <person name="Citroen M."/>
            <person name="Collymore A."/>
            <person name="Cooke P."/>
            <person name="Costello M."/>
            <person name="D'Aco K."/>
            <person name="Daza R."/>
            <person name="De Haan G."/>
            <person name="DeGray S."/>
            <person name="DeMaso C."/>
            <person name="Dhargay N."/>
            <person name="Dooley K."/>
            <person name="Dooley E."/>
            <person name="Doricent M."/>
            <person name="Dorje P."/>
            <person name="Dorjee K."/>
            <person name="Dupes A."/>
            <person name="Elong R."/>
            <person name="Falk J."/>
            <person name="Farina A."/>
            <person name="Faro S."/>
            <person name="Ferguson D."/>
            <person name="Fisher S."/>
            <person name="Foley C.D."/>
            <person name="Franke A."/>
            <person name="Friedrich D."/>
            <person name="Gadbois L."/>
            <person name="Gearin G."/>
            <person name="Gearin C.R."/>
            <person name="Giannoukos G."/>
            <person name="Goode T."/>
            <person name="Graham J."/>
            <person name="Grandbois E."/>
            <person name="Grewal S."/>
            <person name="Gyaltsen K."/>
            <person name="Hafez N."/>
            <person name="Hagos B."/>
            <person name="Hall J."/>
            <person name="Henson C."/>
            <person name="Hollinger A."/>
            <person name="Honan T."/>
            <person name="Huard M.D."/>
            <person name="Hughes L."/>
            <person name="Hurhula B."/>
            <person name="Husby M.E."/>
            <person name="Kamat A."/>
            <person name="Kanga B."/>
            <person name="Kashin S."/>
            <person name="Khazanovich D."/>
            <person name="Kisner P."/>
            <person name="Lance K."/>
            <person name="Lara M."/>
            <person name="Lee W."/>
            <person name="Lennon N."/>
            <person name="Letendre F."/>
            <person name="LeVine R."/>
            <person name="Lipovsky A."/>
            <person name="Liu X."/>
            <person name="Liu J."/>
            <person name="Liu S."/>
            <person name="Lokyitsang T."/>
            <person name="Lokyitsang Y."/>
            <person name="Lubonja R."/>
            <person name="Lui A."/>
            <person name="MacDonald P."/>
            <person name="Magnisalis V."/>
            <person name="Maru K."/>
            <person name="Matthews C."/>
            <person name="McCusker W."/>
            <person name="McDonough S."/>
            <person name="Mehta T."/>
            <person name="Meldrim J."/>
            <person name="Meneus L."/>
            <person name="Mihai O."/>
            <person name="Mihalev A."/>
            <person name="Mihova T."/>
            <person name="Mittelman R."/>
            <person name="Mlenga V."/>
            <person name="Montmayeur A."/>
            <person name="Mulrain L."/>
            <person name="Navidi A."/>
            <person name="Naylor J."/>
            <person name="Negash T."/>
            <person name="Nguyen T."/>
            <person name="Nguyen N."/>
            <person name="Nicol R."/>
            <person name="Norbu C."/>
            <person name="Norbu N."/>
            <person name="Novod N."/>
            <person name="O'Neill B."/>
            <person name="Osman S."/>
            <person name="Markiewicz E."/>
            <person name="Oyono O.L."/>
            <person name="Patti C."/>
            <person name="Phunkhang P."/>
            <person name="Pierre F."/>
            <person name="Priest M."/>
            <person name="Raghuraman S."/>
            <person name="Rege F."/>
            <person name="Reyes R."/>
            <person name="Rise C."/>
            <person name="Rogov P."/>
            <person name="Ross K."/>
            <person name="Ryan E."/>
            <person name="Settipalli S."/>
            <person name="Shea T."/>
            <person name="Sherpa N."/>
            <person name="Shi L."/>
            <person name="Shih D."/>
            <person name="Sparrow T."/>
            <person name="Spaulding J."/>
            <person name="Stalker J."/>
            <person name="Stange-Thomann N."/>
            <person name="Stavropoulos S."/>
            <person name="Stone C."/>
            <person name="Strader C."/>
            <person name="Tesfaye S."/>
            <person name="Thomson T."/>
            <person name="Thoulutsang Y."/>
            <person name="Thoulutsang D."/>
            <person name="Topham K."/>
            <person name="Topping I."/>
            <person name="Tsamla T."/>
            <person name="Vassiliev H."/>
            <person name="Vo A."/>
            <person name="Wangchuk T."/>
            <person name="Wangdi T."/>
            <person name="Weiand M."/>
            <person name="Wilkinson J."/>
            <person name="Wilson A."/>
            <person name="Yadav S."/>
            <person name="Young G."/>
            <person name="Yu Q."/>
            <person name="Zembek L."/>
            <person name="Zhong D."/>
            <person name="Zimmer A."/>
            <person name="Zwirko Z."/>
            <person name="Jaffe D.B."/>
            <person name="Alvarez P."/>
            <person name="Brockman W."/>
            <person name="Butler J."/>
            <person name="Chin C."/>
            <person name="Gnerre S."/>
            <person name="Grabherr M."/>
            <person name="Kleber M."/>
            <person name="Mauceli E."/>
            <person name="MacCallum I."/>
        </authorList>
    </citation>
    <scope>NUCLEOTIDE SEQUENCE [LARGE SCALE GENOMIC DNA]</scope>
    <source>
        <strain evidence="4">Tucson 14024-0371.13</strain>
    </source>
</reference>
<proteinExistence type="predicted"/>
<feature type="signal peptide" evidence="2">
    <location>
        <begin position="1"/>
        <end position="25"/>
    </location>
</feature>